<keyword evidence="5" id="KW-0808">Transferase</keyword>
<dbReference type="GO" id="GO:0030170">
    <property type="term" value="F:pyridoxal phosphate binding"/>
    <property type="evidence" value="ECO:0007669"/>
    <property type="project" value="TreeGrafter"/>
</dbReference>
<sequence length="379" mass="41135">MMNDKTESPIAFLDLVAQQKRLGPALRARVDAVFEHCRFVMGPEVAELEQRLAEWCGAKECVGVSSGTDALQIVMMAENIGRGDAVFLPAFTYTATAEVPLVLGATPVFVDVDPNTFQIDPDHLRARIRAVREAGKLTPRAIVGVDLFGQPAPWAQLRAIAQEEGLFLLADCAQAFGADLNGKPLGREATATTLSFFPSKPLGGYGDGGAILTDDAERADLYRSLRTHGEGKTRYEVLRTGMNGRLDTIQAAVLLAKLDGFKQELARRDEIAQAYDAGLADVVQVPARVPDSASAWAIYAILLKNPAEREPLQARLKERGVPSAIYYPLPLHKQPAYRDHHDGVSLPVSEDLATRILALPIHPELTDDEVARVIAAVRG</sequence>
<evidence type="ECO:0000313" key="6">
    <source>
        <dbReference type="Proteomes" id="UP000032673"/>
    </source>
</evidence>
<comment type="caution">
    <text evidence="5">The sequence shown here is derived from an EMBL/GenBank/DDBJ whole genome shotgun (WGS) entry which is preliminary data.</text>
</comment>
<proteinExistence type="inferred from homology"/>
<dbReference type="GO" id="GO:0008483">
    <property type="term" value="F:transaminase activity"/>
    <property type="evidence" value="ECO:0007669"/>
    <property type="project" value="UniProtKB-KW"/>
</dbReference>
<evidence type="ECO:0000256" key="3">
    <source>
        <dbReference type="RuleBase" id="RU004508"/>
    </source>
</evidence>
<dbReference type="PIRSF" id="PIRSF000390">
    <property type="entry name" value="PLP_StrS"/>
    <property type="match status" value="1"/>
</dbReference>
<evidence type="ECO:0000313" key="4">
    <source>
        <dbReference type="EMBL" id="GAN64340.1"/>
    </source>
</evidence>
<feature type="modified residue" description="N6-(pyridoxal phosphate)lysine" evidence="2">
    <location>
        <position position="200"/>
    </location>
</feature>
<evidence type="ECO:0000256" key="2">
    <source>
        <dbReference type="PIRSR" id="PIRSR000390-2"/>
    </source>
</evidence>
<evidence type="ECO:0000313" key="5">
    <source>
        <dbReference type="EMBL" id="GEN04458.1"/>
    </source>
</evidence>
<accession>A0A6N3T8V0</accession>
<protein>
    <submittedName>
        <fullName evidence="5">Aminotransferase DegT</fullName>
    </submittedName>
    <submittedName>
        <fullName evidence="4">Aminotransferase/pleiotropic regulatory protein DegT/DnrJ/EryC34/StrS</fullName>
    </submittedName>
</protein>
<dbReference type="Pfam" id="PF01041">
    <property type="entry name" value="DegT_DnrJ_EryC1"/>
    <property type="match status" value="1"/>
</dbReference>
<dbReference type="InterPro" id="IPR015424">
    <property type="entry name" value="PyrdxlP-dep_Trfase"/>
</dbReference>
<dbReference type="Proteomes" id="UP000321104">
    <property type="component" value="Unassembled WGS sequence"/>
</dbReference>
<dbReference type="PANTHER" id="PTHR30244">
    <property type="entry name" value="TRANSAMINASE"/>
    <property type="match status" value="1"/>
</dbReference>
<keyword evidence="6" id="KW-1185">Reference proteome</keyword>
<dbReference type="AlphaFoldDB" id="A0A6N3T8V0"/>
<dbReference type="EMBL" id="BJXQ01000018">
    <property type="protein sequence ID" value="GEN04458.1"/>
    <property type="molecule type" value="Genomic_DNA"/>
</dbReference>
<dbReference type="Gene3D" id="3.90.1150.10">
    <property type="entry name" value="Aspartate Aminotransferase, domain 1"/>
    <property type="match status" value="1"/>
</dbReference>
<evidence type="ECO:0000256" key="1">
    <source>
        <dbReference type="PIRSR" id="PIRSR000390-1"/>
    </source>
</evidence>
<dbReference type="InterPro" id="IPR000653">
    <property type="entry name" value="DegT/StrS_aminotransferase"/>
</dbReference>
<name>A0A6N3T8V0_9PROT</name>
<dbReference type="SUPFAM" id="SSF53383">
    <property type="entry name" value="PLP-dependent transferases"/>
    <property type="match status" value="1"/>
</dbReference>
<organism evidence="5 7">
    <name type="scientific">Acetobacter indonesiensis</name>
    <dbReference type="NCBI Taxonomy" id="104101"/>
    <lineage>
        <taxon>Bacteria</taxon>
        <taxon>Pseudomonadati</taxon>
        <taxon>Pseudomonadota</taxon>
        <taxon>Alphaproteobacteria</taxon>
        <taxon>Acetobacterales</taxon>
        <taxon>Acetobacteraceae</taxon>
        <taxon>Acetobacter</taxon>
    </lineage>
</organism>
<feature type="active site" description="Proton acceptor" evidence="1">
    <location>
        <position position="200"/>
    </location>
</feature>
<dbReference type="InterPro" id="IPR015422">
    <property type="entry name" value="PyrdxlP-dep_Trfase_small"/>
</dbReference>
<reference evidence="5 7" key="2">
    <citation type="submission" date="2019-07" db="EMBL/GenBank/DDBJ databases">
        <title>Whole genome shotgun sequence of Acetobacter indonesiensis NBRC 16471.</title>
        <authorList>
            <person name="Hosoyama A."/>
            <person name="Uohara A."/>
            <person name="Ohji S."/>
            <person name="Ichikawa N."/>
        </authorList>
    </citation>
    <scope>NUCLEOTIDE SEQUENCE [LARGE SCALE GENOMIC DNA]</scope>
    <source>
        <strain evidence="5 7">NBRC 16471</strain>
    </source>
</reference>
<dbReference type="Proteomes" id="UP000032673">
    <property type="component" value="Unassembled WGS sequence"/>
</dbReference>
<evidence type="ECO:0000313" key="7">
    <source>
        <dbReference type="Proteomes" id="UP000321104"/>
    </source>
</evidence>
<dbReference type="PANTHER" id="PTHR30244:SF42">
    <property type="entry name" value="UDP-2-ACETAMIDO-2-DEOXY-3-OXO-D-GLUCURONATE AMINOTRANSFERASE"/>
    <property type="match status" value="1"/>
</dbReference>
<dbReference type="EMBL" id="BAMW01000059">
    <property type="protein sequence ID" value="GAN64340.1"/>
    <property type="molecule type" value="Genomic_DNA"/>
</dbReference>
<keyword evidence="2 3" id="KW-0663">Pyridoxal phosphate</keyword>
<dbReference type="CDD" id="cd00616">
    <property type="entry name" value="AHBA_syn"/>
    <property type="match status" value="1"/>
</dbReference>
<dbReference type="Gene3D" id="3.40.640.10">
    <property type="entry name" value="Type I PLP-dependent aspartate aminotransferase-like (Major domain)"/>
    <property type="match status" value="1"/>
</dbReference>
<dbReference type="InterPro" id="IPR015421">
    <property type="entry name" value="PyrdxlP-dep_Trfase_major"/>
</dbReference>
<keyword evidence="5" id="KW-0032">Aminotransferase</keyword>
<reference evidence="4 6" key="1">
    <citation type="submission" date="2012-11" db="EMBL/GenBank/DDBJ databases">
        <title>Whole genome sequence of Acetobacter indonesiensis 5H-1.</title>
        <authorList>
            <person name="Azuma Y."/>
            <person name="Higashiura N."/>
            <person name="Hirakawa H."/>
            <person name="Matsushita K."/>
        </authorList>
    </citation>
    <scope>NUCLEOTIDE SEQUENCE [LARGE SCALE GENOMIC DNA]</scope>
    <source>
        <strain evidence="4 6">5H-1</strain>
    </source>
</reference>
<dbReference type="GO" id="GO:0000271">
    <property type="term" value="P:polysaccharide biosynthetic process"/>
    <property type="evidence" value="ECO:0007669"/>
    <property type="project" value="TreeGrafter"/>
</dbReference>
<comment type="similarity">
    <text evidence="3">Belongs to the DegT/DnrJ/EryC1 family.</text>
</comment>
<gene>
    <name evidence="4" type="ORF">Abin_062_004</name>
    <name evidence="5" type="ORF">AIN02nite_24830</name>
</gene>